<dbReference type="RefSeq" id="WP_196603620.1">
    <property type="nucleotide sequence ID" value="NZ_CP116940.1"/>
</dbReference>
<dbReference type="Gene3D" id="3.40.630.10">
    <property type="entry name" value="Zn peptidases"/>
    <property type="match status" value="1"/>
</dbReference>
<evidence type="ECO:0000256" key="2">
    <source>
        <dbReference type="ARBA" id="ARBA00022801"/>
    </source>
</evidence>
<evidence type="ECO:0000313" key="4">
    <source>
        <dbReference type="Proteomes" id="UP001239167"/>
    </source>
</evidence>
<sequence>MTQPAWKDSAKDVIKDLRELASLTSDADGAHRVAWTPTWDKAQDWFKKKMKLEGAEISVDSANNVWAKIQGEINEAILIGSHLDCVPNGGWLDGALGVVAGMGGIKRYGKNGKKPKKTLYVVSWADEEGARFGRSCIGSSAVSGALDINEAAKLKDNNGIAFTDALKRYNLNIEAFPNARKEFMDKHIKSYLELHIEQAPVLESQGKSAACVYGITGCERQYITFKGQPAHSGAPISMRRDAFLAAAQASLAFREIGLKHNAYCTVGKVKVFPDIVTIFPGECMISLDQRSIDANILEKIYEEARIACMKAAADNKVDVVFEPVWSIPPTIFDTHLTELCREAVKEETGEATSIFSGPLHDAAEMAKILPSIMMFTMSASGLSHCKEENTPDKDLETAIAAFLRLTEKTINE</sequence>
<keyword evidence="4" id="KW-1185">Reference proteome</keyword>
<dbReference type="PIRSF" id="PIRSF001235">
    <property type="entry name" value="Amidase_carbamoylase"/>
    <property type="match status" value="1"/>
</dbReference>
<dbReference type="EMBL" id="JAUSUE010000004">
    <property type="protein sequence ID" value="MDQ0203204.1"/>
    <property type="molecule type" value="Genomic_DNA"/>
</dbReference>
<evidence type="ECO:0000256" key="1">
    <source>
        <dbReference type="ARBA" id="ARBA00006153"/>
    </source>
</evidence>
<gene>
    <name evidence="3" type="ORF">J2S01_000911</name>
</gene>
<evidence type="ECO:0000313" key="3">
    <source>
        <dbReference type="EMBL" id="MDQ0203204.1"/>
    </source>
</evidence>
<accession>A0ABT9Y7T1</accession>
<comment type="caution">
    <text evidence="3">The sequence shown here is derived from an EMBL/GenBank/DDBJ whole genome shotgun (WGS) entry which is preliminary data.</text>
</comment>
<keyword evidence="2 3" id="KW-0378">Hydrolase</keyword>
<dbReference type="InterPro" id="IPR010158">
    <property type="entry name" value="Amidase_Cbmase"/>
</dbReference>
<dbReference type="Pfam" id="PF01546">
    <property type="entry name" value="Peptidase_M20"/>
    <property type="match status" value="1"/>
</dbReference>
<protein>
    <submittedName>
        <fullName evidence="3">N-carbamoyl-L-amino-acid hydrolase</fullName>
        <ecNumber evidence="3">3.5.1.87</ecNumber>
    </submittedName>
</protein>
<proteinExistence type="inferred from homology"/>
<name>A0ABT9Y7T1_9FIRM</name>
<dbReference type="PANTHER" id="PTHR32494">
    <property type="entry name" value="ALLANTOATE DEIMINASE-RELATED"/>
    <property type="match status" value="1"/>
</dbReference>
<dbReference type="NCBIfam" id="TIGR01879">
    <property type="entry name" value="hydantase"/>
    <property type="match status" value="1"/>
</dbReference>
<dbReference type="SUPFAM" id="SSF53187">
    <property type="entry name" value="Zn-dependent exopeptidases"/>
    <property type="match status" value="1"/>
</dbReference>
<dbReference type="GO" id="GO:0050538">
    <property type="term" value="F:N-carbamoyl-L-amino-acid hydrolase activity"/>
    <property type="evidence" value="ECO:0007669"/>
    <property type="project" value="UniProtKB-EC"/>
</dbReference>
<dbReference type="Gene3D" id="3.30.70.360">
    <property type="match status" value="1"/>
</dbReference>
<dbReference type="SUPFAM" id="SSF55031">
    <property type="entry name" value="Bacterial exopeptidase dimerisation domain"/>
    <property type="match status" value="1"/>
</dbReference>
<dbReference type="PANTHER" id="PTHR32494:SF5">
    <property type="entry name" value="ALLANTOATE AMIDOHYDROLASE"/>
    <property type="match status" value="1"/>
</dbReference>
<dbReference type="Proteomes" id="UP001239167">
    <property type="component" value="Unassembled WGS sequence"/>
</dbReference>
<dbReference type="EC" id="3.5.1.87" evidence="3"/>
<dbReference type="InterPro" id="IPR036264">
    <property type="entry name" value="Bact_exopeptidase_dim_dom"/>
</dbReference>
<dbReference type="InterPro" id="IPR002933">
    <property type="entry name" value="Peptidase_M20"/>
</dbReference>
<comment type="similarity">
    <text evidence="1">Belongs to the peptidase M20 family.</text>
</comment>
<organism evidence="3 4">
    <name type="scientific">Pectinatus haikarae</name>
    <dbReference type="NCBI Taxonomy" id="349096"/>
    <lineage>
        <taxon>Bacteria</taxon>
        <taxon>Bacillati</taxon>
        <taxon>Bacillota</taxon>
        <taxon>Negativicutes</taxon>
        <taxon>Selenomonadales</taxon>
        <taxon>Selenomonadaceae</taxon>
        <taxon>Pectinatus</taxon>
    </lineage>
</organism>
<reference evidence="3 4" key="1">
    <citation type="submission" date="2023-07" db="EMBL/GenBank/DDBJ databases">
        <title>Genomic Encyclopedia of Type Strains, Phase IV (KMG-IV): sequencing the most valuable type-strain genomes for metagenomic binning, comparative biology and taxonomic classification.</title>
        <authorList>
            <person name="Goeker M."/>
        </authorList>
    </citation>
    <scope>NUCLEOTIDE SEQUENCE [LARGE SCALE GENOMIC DNA]</scope>
    <source>
        <strain evidence="3 4">DSM 16980</strain>
    </source>
</reference>